<keyword evidence="1" id="KW-0812">Transmembrane</keyword>
<evidence type="ECO:0000256" key="1">
    <source>
        <dbReference type="SAM" id="Phobius"/>
    </source>
</evidence>
<protein>
    <recommendedName>
        <fullName evidence="2">VWFA domain-containing protein</fullName>
    </recommendedName>
</protein>
<dbReference type="InterPro" id="IPR002035">
    <property type="entry name" value="VWF_A"/>
</dbReference>
<accession>A0A3B0SRL3</accession>
<reference evidence="3" key="1">
    <citation type="submission" date="2018-06" db="EMBL/GenBank/DDBJ databases">
        <authorList>
            <person name="Zhirakovskaya E."/>
        </authorList>
    </citation>
    <scope>NUCLEOTIDE SEQUENCE</scope>
</reference>
<name>A0A3B0SRL3_9ZZZZ</name>
<gene>
    <name evidence="3" type="ORF">MNBD_ALPHA08-1065</name>
</gene>
<dbReference type="EMBL" id="UOEC01000159">
    <property type="protein sequence ID" value="VAV99073.1"/>
    <property type="molecule type" value="Genomic_DNA"/>
</dbReference>
<dbReference type="Gene3D" id="3.40.50.410">
    <property type="entry name" value="von Willebrand factor, type A domain"/>
    <property type="match status" value="2"/>
</dbReference>
<proteinExistence type="predicted"/>
<sequence>MTKLETRIKKFIADRAANVGVMFALAAVPVVLAAGVAVDYARASSASSEVQAALDTAAVAAAASTEMTDPERIKLAKDMFARNFDEETSFGFSVEPVVTIVNDQVKMTVDMQVPMTLMKLAGINNLDFTSTTEVNIPAGKKAEIALVLDYSGSMGSSSGGQVKYIAMRDAAVDLVTDLTEGENADKVKFGLVPFSHQVQVSLPGDYVVGATPGQTWTGCTQDRKYPFNTTDATPLSGNDDSKWGQVQAPEHAAWDCSGYGPNNLVVKPISDDHAGVINQLNSMTPYAWTHIALGFEYGWHLVSDTAPFTNVAANNDTETQKYIILLTDGAQTEPAFGPAGTRTVAKGEQNLETLCTAAKAQNVTVVTVAFDLNSPATENRLRNCSTDPAKHFFIAEDGAALAAVFNQIKAAITAEVFISK</sequence>
<feature type="domain" description="VWFA" evidence="2">
    <location>
        <begin position="143"/>
        <end position="408"/>
    </location>
</feature>
<dbReference type="InterPro" id="IPR028087">
    <property type="entry name" value="Tad_N"/>
</dbReference>
<evidence type="ECO:0000313" key="3">
    <source>
        <dbReference type="EMBL" id="VAV99073.1"/>
    </source>
</evidence>
<keyword evidence="1" id="KW-0472">Membrane</keyword>
<dbReference type="AlphaFoldDB" id="A0A3B0SRL3"/>
<dbReference type="SUPFAM" id="SSF53300">
    <property type="entry name" value="vWA-like"/>
    <property type="match status" value="1"/>
</dbReference>
<dbReference type="SMART" id="SM00327">
    <property type="entry name" value="VWA"/>
    <property type="match status" value="1"/>
</dbReference>
<dbReference type="Pfam" id="PF00092">
    <property type="entry name" value="VWA"/>
    <property type="match status" value="1"/>
</dbReference>
<feature type="transmembrane region" description="Helical" evidence="1">
    <location>
        <begin position="21"/>
        <end position="41"/>
    </location>
</feature>
<dbReference type="InterPro" id="IPR036465">
    <property type="entry name" value="vWFA_dom_sf"/>
</dbReference>
<dbReference type="Pfam" id="PF13400">
    <property type="entry name" value="Tad"/>
    <property type="match status" value="1"/>
</dbReference>
<evidence type="ECO:0000259" key="2">
    <source>
        <dbReference type="PROSITE" id="PS50234"/>
    </source>
</evidence>
<dbReference type="PROSITE" id="PS50234">
    <property type="entry name" value="VWFA"/>
    <property type="match status" value="1"/>
</dbReference>
<keyword evidence="1" id="KW-1133">Transmembrane helix</keyword>
<organism evidence="3">
    <name type="scientific">hydrothermal vent metagenome</name>
    <dbReference type="NCBI Taxonomy" id="652676"/>
    <lineage>
        <taxon>unclassified sequences</taxon>
        <taxon>metagenomes</taxon>
        <taxon>ecological metagenomes</taxon>
    </lineage>
</organism>